<dbReference type="Pfam" id="PF00486">
    <property type="entry name" value="Trans_reg_C"/>
    <property type="match status" value="1"/>
</dbReference>
<dbReference type="PROSITE" id="PS50110">
    <property type="entry name" value="RESPONSE_REGULATORY"/>
    <property type="match status" value="1"/>
</dbReference>
<accession>A0AAP8PPG0</accession>
<dbReference type="PANTHER" id="PTHR48111">
    <property type="entry name" value="REGULATOR OF RPOS"/>
    <property type="match status" value="1"/>
</dbReference>
<evidence type="ECO:0000259" key="9">
    <source>
        <dbReference type="PROSITE" id="PS51755"/>
    </source>
</evidence>
<evidence type="ECO:0000313" key="10">
    <source>
        <dbReference type="EMBL" id="MDN4533162.1"/>
    </source>
</evidence>
<feature type="modified residue" description="4-aspartylphosphate" evidence="6">
    <location>
        <position position="51"/>
    </location>
</feature>
<reference evidence="12 13" key="1">
    <citation type="submission" date="2017-08" db="EMBL/GenBank/DDBJ databases">
        <title>Draft genome sequences of 64 type strains of genus Staph aureus.</title>
        <authorList>
            <person name="Cole K."/>
            <person name="Golubchik T."/>
            <person name="Russell J."/>
            <person name="Foster D."/>
            <person name="Llewelyn M."/>
            <person name="Wilson D."/>
            <person name="Crook D."/>
            <person name="Paul J."/>
        </authorList>
    </citation>
    <scope>NUCLEOTIDE SEQUENCE [LARGE SCALE GENOMIC DNA]</scope>
    <source>
        <strain evidence="12 13">NCTC 12101</strain>
    </source>
</reference>
<dbReference type="SMART" id="SM00448">
    <property type="entry name" value="REC"/>
    <property type="match status" value="1"/>
</dbReference>
<keyword evidence="4 7" id="KW-0238">DNA-binding</keyword>
<dbReference type="GeneID" id="64981132"/>
<name>A0AAP8PPG0_9STAP</name>
<evidence type="ECO:0000256" key="4">
    <source>
        <dbReference type="ARBA" id="ARBA00023125"/>
    </source>
</evidence>
<dbReference type="GO" id="GO:0000156">
    <property type="term" value="F:phosphorelay response regulator activity"/>
    <property type="evidence" value="ECO:0007669"/>
    <property type="project" value="TreeGrafter"/>
</dbReference>
<dbReference type="Proteomes" id="UP000242470">
    <property type="component" value="Unassembled WGS sequence"/>
</dbReference>
<dbReference type="Pfam" id="PF00072">
    <property type="entry name" value="Response_reg"/>
    <property type="match status" value="1"/>
</dbReference>
<dbReference type="EMBL" id="PPQW01000065">
    <property type="protein sequence ID" value="PNZ66383.1"/>
    <property type="molecule type" value="Genomic_DNA"/>
</dbReference>
<feature type="domain" description="Response regulatory" evidence="8">
    <location>
        <begin position="2"/>
        <end position="115"/>
    </location>
</feature>
<evidence type="ECO:0000259" key="8">
    <source>
        <dbReference type="PROSITE" id="PS50110"/>
    </source>
</evidence>
<organism evidence="12 13">
    <name type="scientific">Staphylococcus auricularis</name>
    <dbReference type="NCBI Taxonomy" id="29379"/>
    <lineage>
        <taxon>Bacteria</taxon>
        <taxon>Bacillati</taxon>
        <taxon>Bacillota</taxon>
        <taxon>Bacilli</taxon>
        <taxon>Bacillales</taxon>
        <taxon>Staphylococcaceae</taxon>
        <taxon>Staphylococcus</taxon>
    </lineage>
</organism>
<keyword evidence="5" id="KW-0804">Transcription</keyword>
<comment type="caution">
    <text evidence="12">The sequence shown here is derived from an EMBL/GenBank/DDBJ whole genome shotgun (WGS) entry which is preliminary data.</text>
</comment>
<proteinExistence type="predicted"/>
<evidence type="ECO:0000313" key="13">
    <source>
        <dbReference type="Proteomes" id="UP000242470"/>
    </source>
</evidence>
<dbReference type="InterPro" id="IPR011006">
    <property type="entry name" value="CheY-like_superfamily"/>
</dbReference>
<feature type="domain" description="OmpR/PhoB-type" evidence="9">
    <location>
        <begin position="125"/>
        <end position="221"/>
    </location>
</feature>
<dbReference type="GO" id="GO:0032993">
    <property type="term" value="C:protein-DNA complex"/>
    <property type="evidence" value="ECO:0007669"/>
    <property type="project" value="TreeGrafter"/>
</dbReference>
<dbReference type="Gene3D" id="1.10.10.10">
    <property type="entry name" value="Winged helix-like DNA-binding domain superfamily/Winged helix DNA-binding domain"/>
    <property type="match status" value="1"/>
</dbReference>
<dbReference type="CDD" id="cd18159">
    <property type="entry name" value="REC_OmpR_NsrR-like"/>
    <property type="match status" value="1"/>
</dbReference>
<dbReference type="SUPFAM" id="SSF52172">
    <property type="entry name" value="CheY-like"/>
    <property type="match status" value="1"/>
</dbReference>
<evidence type="ECO:0000313" key="11">
    <source>
        <dbReference type="EMBL" id="MDN4533336.1"/>
    </source>
</evidence>
<dbReference type="InterPro" id="IPR001789">
    <property type="entry name" value="Sig_transdc_resp-reg_receiver"/>
</dbReference>
<keyword evidence="3" id="KW-0805">Transcription regulation</keyword>
<evidence type="ECO:0000256" key="2">
    <source>
        <dbReference type="ARBA" id="ARBA00023012"/>
    </source>
</evidence>
<dbReference type="InterPro" id="IPR001867">
    <property type="entry name" value="OmpR/PhoB-type_DNA-bd"/>
</dbReference>
<evidence type="ECO:0000313" key="12">
    <source>
        <dbReference type="EMBL" id="PNZ66383.1"/>
    </source>
</evidence>
<feature type="DNA-binding region" description="OmpR/PhoB-type" evidence="7">
    <location>
        <begin position="125"/>
        <end position="221"/>
    </location>
</feature>
<dbReference type="CDD" id="cd00383">
    <property type="entry name" value="trans_reg_C"/>
    <property type="match status" value="1"/>
</dbReference>
<sequence>MKILIVEDDFTIAESLQNELSKWHYDVMIAEDFNEIMSLFQSYDPHLVVLDITLPSFNGYHWCQEIRKTSNVPILFISSQSDDMDKIMAIQMGADDYIEKPFSLSLATAKIQALIRRTYNFAVDKNELEVKGCILSLDEAKVSYEDQTEQLSFTELQILSLLFQHEGQYVSRTALIEKCWESEYFIDDNTLAVNMTRLRKKLRRLGLEDFIQTKKNVGYKV</sequence>
<evidence type="ECO:0000256" key="5">
    <source>
        <dbReference type="ARBA" id="ARBA00023163"/>
    </source>
</evidence>
<dbReference type="EMBL" id="JAUHQC010000010">
    <property type="protein sequence ID" value="MDN4533336.1"/>
    <property type="molecule type" value="Genomic_DNA"/>
</dbReference>
<evidence type="ECO:0000256" key="1">
    <source>
        <dbReference type="ARBA" id="ARBA00022553"/>
    </source>
</evidence>
<dbReference type="GO" id="GO:0000976">
    <property type="term" value="F:transcription cis-regulatory region binding"/>
    <property type="evidence" value="ECO:0007669"/>
    <property type="project" value="TreeGrafter"/>
</dbReference>
<evidence type="ECO:0000256" key="7">
    <source>
        <dbReference type="PROSITE-ProRule" id="PRU01091"/>
    </source>
</evidence>
<dbReference type="AlphaFoldDB" id="A0AAP8PPG0"/>
<dbReference type="PROSITE" id="PS51755">
    <property type="entry name" value="OMPR_PHOB"/>
    <property type="match status" value="1"/>
</dbReference>
<dbReference type="PANTHER" id="PTHR48111:SF43">
    <property type="entry name" value="STAGE 0 SPORULATION PROTEIN A HOMOLOG"/>
    <property type="match status" value="1"/>
</dbReference>
<evidence type="ECO:0000256" key="3">
    <source>
        <dbReference type="ARBA" id="ARBA00023015"/>
    </source>
</evidence>
<dbReference type="SUPFAM" id="SSF46894">
    <property type="entry name" value="C-terminal effector domain of the bipartite response regulators"/>
    <property type="match status" value="1"/>
</dbReference>
<reference evidence="10" key="2">
    <citation type="submission" date="2023-07" db="EMBL/GenBank/DDBJ databases">
        <title>Evaluation of the beneficial properties of pineapple isolates.</title>
        <authorList>
            <person name="Adefiranye O."/>
        </authorList>
    </citation>
    <scope>NUCLEOTIDE SEQUENCE</scope>
    <source>
        <strain evidence="10">PAPLE_T1</strain>
    </source>
</reference>
<protein>
    <submittedName>
        <fullName evidence="12">DNA-binding response regulator</fullName>
    </submittedName>
    <submittedName>
        <fullName evidence="10">Response regulator transcription factor</fullName>
    </submittedName>
</protein>
<dbReference type="EMBL" id="JAUHQC010000009">
    <property type="protein sequence ID" value="MDN4533162.1"/>
    <property type="molecule type" value="Genomic_DNA"/>
</dbReference>
<dbReference type="SMART" id="SM00862">
    <property type="entry name" value="Trans_reg_C"/>
    <property type="match status" value="1"/>
</dbReference>
<gene>
    <name evidence="12" type="ORF">CD158_08615</name>
    <name evidence="10" type="ORF">QYH67_06185</name>
    <name evidence="11" type="ORF">QYH67_07135</name>
</gene>
<dbReference type="Proteomes" id="UP001171687">
    <property type="component" value="Unassembled WGS sequence"/>
</dbReference>
<dbReference type="GO" id="GO:0005829">
    <property type="term" value="C:cytosol"/>
    <property type="evidence" value="ECO:0007669"/>
    <property type="project" value="TreeGrafter"/>
</dbReference>
<dbReference type="GO" id="GO:0006355">
    <property type="term" value="P:regulation of DNA-templated transcription"/>
    <property type="evidence" value="ECO:0007669"/>
    <property type="project" value="InterPro"/>
</dbReference>
<dbReference type="InterPro" id="IPR039420">
    <property type="entry name" value="WalR-like"/>
</dbReference>
<evidence type="ECO:0000256" key="6">
    <source>
        <dbReference type="PROSITE-ProRule" id="PRU00169"/>
    </source>
</evidence>
<keyword evidence="2" id="KW-0902">Two-component regulatory system</keyword>
<keyword evidence="1 6" id="KW-0597">Phosphoprotein</keyword>
<dbReference type="Gene3D" id="3.40.50.2300">
    <property type="match status" value="1"/>
</dbReference>
<dbReference type="InterPro" id="IPR036388">
    <property type="entry name" value="WH-like_DNA-bd_sf"/>
</dbReference>
<dbReference type="RefSeq" id="WP_059107058.1">
    <property type="nucleotide sequence ID" value="NZ_AP024589.1"/>
</dbReference>
<dbReference type="InterPro" id="IPR016032">
    <property type="entry name" value="Sig_transdc_resp-reg_C-effctor"/>
</dbReference>